<dbReference type="Gene3D" id="1.25.40.10">
    <property type="entry name" value="Tetratricopeptide repeat domain"/>
    <property type="match status" value="1"/>
</dbReference>
<proteinExistence type="predicted"/>
<organism evidence="1 2">
    <name type="scientific">Centaurea solstitialis</name>
    <name type="common">yellow star-thistle</name>
    <dbReference type="NCBI Taxonomy" id="347529"/>
    <lineage>
        <taxon>Eukaryota</taxon>
        <taxon>Viridiplantae</taxon>
        <taxon>Streptophyta</taxon>
        <taxon>Embryophyta</taxon>
        <taxon>Tracheophyta</taxon>
        <taxon>Spermatophyta</taxon>
        <taxon>Magnoliopsida</taxon>
        <taxon>eudicotyledons</taxon>
        <taxon>Gunneridae</taxon>
        <taxon>Pentapetalae</taxon>
        <taxon>asterids</taxon>
        <taxon>campanulids</taxon>
        <taxon>Asterales</taxon>
        <taxon>Asteraceae</taxon>
        <taxon>Carduoideae</taxon>
        <taxon>Cardueae</taxon>
        <taxon>Centaureinae</taxon>
        <taxon>Centaurea</taxon>
    </lineage>
</organism>
<protein>
    <submittedName>
        <fullName evidence="1">Uncharacterized protein</fullName>
    </submittedName>
</protein>
<dbReference type="Proteomes" id="UP001172457">
    <property type="component" value="Chromosome 6"/>
</dbReference>
<dbReference type="AlphaFoldDB" id="A0AA38SV35"/>
<sequence length="82" mass="8878">MITTGLCPKTFILDSVVRGLCVEGKVEKAMLVLVLVCRGRCGMIDGVTFDVLIDEMNRQGMARHATCVHCVALKNGVITKVV</sequence>
<name>A0AA38SV35_9ASTR</name>
<reference evidence="1" key="1">
    <citation type="submission" date="2023-03" db="EMBL/GenBank/DDBJ databases">
        <title>Chromosome-scale reference genome and RAD-based genetic map of yellow starthistle (Centaurea solstitialis) reveal putative structural variation and QTLs associated with invader traits.</title>
        <authorList>
            <person name="Reatini B."/>
            <person name="Cang F.A."/>
            <person name="Jiang Q."/>
            <person name="Mckibben M.T.W."/>
            <person name="Barker M.S."/>
            <person name="Rieseberg L.H."/>
            <person name="Dlugosch K.M."/>
        </authorList>
    </citation>
    <scope>NUCLEOTIDE SEQUENCE</scope>
    <source>
        <strain evidence="1">CAN-66</strain>
        <tissue evidence="1">Leaf</tissue>
    </source>
</reference>
<evidence type="ECO:0000313" key="2">
    <source>
        <dbReference type="Proteomes" id="UP001172457"/>
    </source>
</evidence>
<comment type="caution">
    <text evidence="1">The sequence shown here is derived from an EMBL/GenBank/DDBJ whole genome shotgun (WGS) entry which is preliminary data.</text>
</comment>
<accession>A0AA38SV35</accession>
<keyword evidence="2" id="KW-1185">Reference proteome</keyword>
<dbReference type="InterPro" id="IPR011990">
    <property type="entry name" value="TPR-like_helical_dom_sf"/>
</dbReference>
<gene>
    <name evidence="1" type="ORF">OSB04_022973</name>
</gene>
<dbReference type="EMBL" id="JARYMX010000006">
    <property type="protein sequence ID" value="KAJ9543266.1"/>
    <property type="molecule type" value="Genomic_DNA"/>
</dbReference>
<evidence type="ECO:0000313" key="1">
    <source>
        <dbReference type="EMBL" id="KAJ9543266.1"/>
    </source>
</evidence>